<evidence type="ECO:0000256" key="1">
    <source>
        <dbReference type="SAM" id="MobiDB-lite"/>
    </source>
</evidence>
<gene>
    <name evidence="3" type="ORF">K458DRAFT_461267</name>
</gene>
<name>A0A6G1INB8_9PLEO</name>
<keyword evidence="4" id="KW-1185">Reference proteome</keyword>
<evidence type="ECO:0000313" key="4">
    <source>
        <dbReference type="Proteomes" id="UP000799291"/>
    </source>
</evidence>
<feature type="region of interest" description="Disordered" evidence="1">
    <location>
        <begin position="125"/>
        <end position="151"/>
    </location>
</feature>
<evidence type="ECO:0000256" key="2">
    <source>
        <dbReference type="SAM" id="SignalP"/>
    </source>
</evidence>
<feature type="compositionally biased region" description="Basic and acidic residues" evidence="1">
    <location>
        <begin position="201"/>
        <end position="213"/>
    </location>
</feature>
<sequence length="213" mass="23776">MRISLANLLLLGTTLAAPLQEVERTAKLGQHDSFIARGLIPLLNRAIPLRPARPAEPGPPVPHPRLNDPDAPSSRLDTPGLRPNQPDPEQNPNEPSPPAARPDEPQGPKPPARVDEYLRKHCFKEPAKNRKPALRQNYHKQQDPIASNDPDFLRKPYLNRAGVAPDDQWFTTAINNNQATIEAFPHENRARVELGKGNVGKRLDNREHPQNQV</sequence>
<feature type="compositionally biased region" description="Pro residues" evidence="1">
    <location>
        <begin position="54"/>
        <end position="63"/>
    </location>
</feature>
<proteinExistence type="predicted"/>
<dbReference type="AlphaFoldDB" id="A0A6G1INB8"/>
<feature type="signal peptide" evidence="2">
    <location>
        <begin position="1"/>
        <end position="16"/>
    </location>
</feature>
<feature type="compositionally biased region" description="Low complexity" evidence="1">
    <location>
        <begin position="83"/>
        <end position="93"/>
    </location>
</feature>
<evidence type="ECO:0000313" key="3">
    <source>
        <dbReference type="EMBL" id="KAF2679369.1"/>
    </source>
</evidence>
<accession>A0A6G1INB8</accession>
<feature type="compositionally biased region" description="Basic and acidic residues" evidence="1">
    <location>
        <begin position="101"/>
        <end position="113"/>
    </location>
</feature>
<dbReference type="Proteomes" id="UP000799291">
    <property type="component" value="Unassembled WGS sequence"/>
</dbReference>
<dbReference type="EMBL" id="MU005604">
    <property type="protein sequence ID" value="KAF2679369.1"/>
    <property type="molecule type" value="Genomic_DNA"/>
</dbReference>
<feature type="region of interest" description="Disordered" evidence="1">
    <location>
        <begin position="50"/>
        <end position="113"/>
    </location>
</feature>
<protein>
    <submittedName>
        <fullName evidence="3">Uncharacterized protein</fullName>
    </submittedName>
</protein>
<feature type="chain" id="PRO_5026154726" evidence="2">
    <location>
        <begin position="17"/>
        <end position="213"/>
    </location>
</feature>
<reference evidence="3" key="1">
    <citation type="journal article" date="2020" name="Stud. Mycol.">
        <title>101 Dothideomycetes genomes: a test case for predicting lifestyles and emergence of pathogens.</title>
        <authorList>
            <person name="Haridas S."/>
            <person name="Albert R."/>
            <person name="Binder M."/>
            <person name="Bloem J."/>
            <person name="Labutti K."/>
            <person name="Salamov A."/>
            <person name="Andreopoulos B."/>
            <person name="Baker S."/>
            <person name="Barry K."/>
            <person name="Bills G."/>
            <person name="Bluhm B."/>
            <person name="Cannon C."/>
            <person name="Castanera R."/>
            <person name="Culley D."/>
            <person name="Daum C."/>
            <person name="Ezra D."/>
            <person name="Gonzalez J."/>
            <person name="Henrissat B."/>
            <person name="Kuo A."/>
            <person name="Liang C."/>
            <person name="Lipzen A."/>
            <person name="Lutzoni F."/>
            <person name="Magnuson J."/>
            <person name="Mondo S."/>
            <person name="Nolan M."/>
            <person name="Ohm R."/>
            <person name="Pangilinan J."/>
            <person name="Park H.-J."/>
            <person name="Ramirez L."/>
            <person name="Alfaro M."/>
            <person name="Sun H."/>
            <person name="Tritt A."/>
            <person name="Yoshinaga Y."/>
            <person name="Zwiers L.-H."/>
            <person name="Turgeon B."/>
            <person name="Goodwin S."/>
            <person name="Spatafora J."/>
            <person name="Crous P."/>
            <person name="Grigoriev I."/>
        </authorList>
    </citation>
    <scope>NUCLEOTIDE SEQUENCE</scope>
    <source>
        <strain evidence="3">CBS 122367</strain>
    </source>
</reference>
<keyword evidence="2" id="KW-0732">Signal</keyword>
<organism evidence="3 4">
    <name type="scientific">Lentithecium fluviatile CBS 122367</name>
    <dbReference type="NCBI Taxonomy" id="1168545"/>
    <lineage>
        <taxon>Eukaryota</taxon>
        <taxon>Fungi</taxon>
        <taxon>Dikarya</taxon>
        <taxon>Ascomycota</taxon>
        <taxon>Pezizomycotina</taxon>
        <taxon>Dothideomycetes</taxon>
        <taxon>Pleosporomycetidae</taxon>
        <taxon>Pleosporales</taxon>
        <taxon>Massarineae</taxon>
        <taxon>Lentitheciaceae</taxon>
        <taxon>Lentithecium</taxon>
    </lineage>
</organism>
<feature type="region of interest" description="Disordered" evidence="1">
    <location>
        <begin position="192"/>
        <end position="213"/>
    </location>
</feature>